<evidence type="ECO:0000256" key="5">
    <source>
        <dbReference type="ARBA" id="ARBA00023136"/>
    </source>
</evidence>
<dbReference type="EMBL" id="MU005577">
    <property type="protein sequence ID" value="KAF2686300.1"/>
    <property type="molecule type" value="Genomic_DNA"/>
</dbReference>
<keyword evidence="3 6" id="KW-0812">Transmembrane</keyword>
<feature type="transmembrane region" description="Helical" evidence="6">
    <location>
        <begin position="78"/>
        <end position="100"/>
    </location>
</feature>
<dbReference type="OrthoDB" id="2802411at2759"/>
<feature type="transmembrane region" description="Helical" evidence="6">
    <location>
        <begin position="54"/>
        <end position="71"/>
    </location>
</feature>
<dbReference type="GO" id="GO:0016020">
    <property type="term" value="C:membrane"/>
    <property type="evidence" value="ECO:0007669"/>
    <property type="project" value="UniProtKB-SubCell"/>
</dbReference>
<organism evidence="7 8">
    <name type="scientific">Lentithecium fluviatile CBS 122367</name>
    <dbReference type="NCBI Taxonomy" id="1168545"/>
    <lineage>
        <taxon>Eukaryota</taxon>
        <taxon>Fungi</taxon>
        <taxon>Dikarya</taxon>
        <taxon>Ascomycota</taxon>
        <taxon>Pezizomycotina</taxon>
        <taxon>Dothideomycetes</taxon>
        <taxon>Pleosporomycetidae</taxon>
        <taxon>Pleosporales</taxon>
        <taxon>Massarineae</taxon>
        <taxon>Lentitheciaceae</taxon>
        <taxon>Lentithecium</taxon>
    </lineage>
</organism>
<reference evidence="7" key="1">
    <citation type="journal article" date="2020" name="Stud. Mycol.">
        <title>101 Dothideomycetes genomes: a test case for predicting lifestyles and emergence of pathogens.</title>
        <authorList>
            <person name="Haridas S."/>
            <person name="Albert R."/>
            <person name="Binder M."/>
            <person name="Bloem J."/>
            <person name="Labutti K."/>
            <person name="Salamov A."/>
            <person name="Andreopoulos B."/>
            <person name="Baker S."/>
            <person name="Barry K."/>
            <person name="Bills G."/>
            <person name="Bluhm B."/>
            <person name="Cannon C."/>
            <person name="Castanera R."/>
            <person name="Culley D."/>
            <person name="Daum C."/>
            <person name="Ezra D."/>
            <person name="Gonzalez J."/>
            <person name="Henrissat B."/>
            <person name="Kuo A."/>
            <person name="Liang C."/>
            <person name="Lipzen A."/>
            <person name="Lutzoni F."/>
            <person name="Magnuson J."/>
            <person name="Mondo S."/>
            <person name="Nolan M."/>
            <person name="Ohm R."/>
            <person name="Pangilinan J."/>
            <person name="Park H.-J."/>
            <person name="Ramirez L."/>
            <person name="Alfaro M."/>
            <person name="Sun H."/>
            <person name="Tritt A."/>
            <person name="Yoshinaga Y."/>
            <person name="Zwiers L.-H."/>
            <person name="Turgeon B."/>
            <person name="Goodwin S."/>
            <person name="Spatafora J."/>
            <person name="Crous P."/>
            <person name="Grigoriev I."/>
        </authorList>
    </citation>
    <scope>NUCLEOTIDE SEQUENCE</scope>
    <source>
        <strain evidence="7">CBS 122367</strain>
    </source>
</reference>
<keyword evidence="8" id="KW-1185">Reference proteome</keyword>
<evidence type="ECO:0000313" key="7">
    <source>
        <dbReference type="EMBL" id="KAF2686300.1"/>
    </source>
</evidence>
<keyword evidence="5 6" id="KW-0472">Membrane</keyword>
<evidence type="ECO:0000256" key="2">
    <source>
        <dbReference type="ARBA" id="ARBA00009530"/>
    </source>
</evidence>
<evidence type="ECO:0000256" key="3">
    <source>
        <dbReference type="ARBA" id="ARBA00022692"/>
    </source>
</evidence>
<dbReference type="InterPro" id="IPR000612">
    <property type="entry name" value="PMP3"/>
</dbReference>
<comment type="subcellular location">
    <subcellularLocation>
        <location evidence="1">Membrane</location>
    </subcellularLocation>
</comment>
<evidence type="ECO:0000256" key="6">
    <source>
        <dbReference type="SAM" id="Phobius"/>
    </source>
</evidence>
<evidence type="ECO:0000256" key="4">
    <source>
        <dbReference type="ARBA" id="ARBA00022989"/>
    </source>
</evidence>
<dbReference type="PANTHER" id="PTHR21659">
    <property type="entry name" value="HYDROPHOBIC PROTEIN RCI2 LOW TEMPERATURE AND SALT RESPONSIVE PROTEIN LTI6 -RELATED"/>
    <property type="match status" value="1"/>
</dbReference>
<comment type="similarity">
    <text evidence="2">Belongs to the UPF0057 (PMP3) family.</text>
</comment>
<evidence type="ECO:0000313" key="8">
    <source>
        <dbReference type="Proteomes" id="UP000799291"/>
    </source>
</evidence>
<dbReference type="Pfam" id="PF01679">
    <property type="entry name" value="Pmp3"/>
    <property type="match status" value="1"/>
</dbReference>
<accession>A0A6G1J7W7</accession>
<name>A0A6G1J7W7_9PLEO</name>
<dbReference type="Proteomes" id="UP000799291">
    <property type="component" value="Unassembled WGS sequence"/>
</dbReference>
<proteinExistence type="inferred from homology"/>
<evidence type="ECO:0000256" key="1">
    <source>
        <dbReference type="ARBA" id="ARBA00004370"/>
    </source>
</evidence>
<protein>
    <submittedName>
        <fullName evidence="7">Uncharacterized protein</fullName>
    </submittedName>
</protein>
<keyword evidence="4 6" id="KW-1133">Transmembrane helix</keyword>
<sequence>MFQSIGTPIHDTRLNRLQAHQTITPQTRTPRIRPSPSQSSLSKILKMPSSTGTVLLYFLAIWIPFLPVLLRRGCSADFLINVLLCCLGWIPGVIHAWYIISQTERHPDSMGRPDGKRY</sequence>
<dbReference type="PANTHER" id="PTHR21659:SF112">
    <property type="entry name" value="PROTEIN SNA2-RELATED"/>
    <property type="match status" value="1"/>
</dbReference>
<gene>
    <name evidence="7" type="ORF">K458DRAFT_335735</name>
</gene>
<dbReference type="AlphaFoldDB" id="A0A6G1J7W7"/>